<evidence type="ECO:0000256" key="1">
    <source>
        <dbReference type="ARBA" id="ARBA00010702"/>
    </source>
</evidence>
<evidence type="ECO:0000313" key="4">
    <source>
        <dbReference type="EMBL" id="GCC23211.1"/>
    </source>
</evidence>
<dbReference type="Proteomes" id="UP000287033">
    <property type="component" value="Unassembled WGS sequence"/>
</dbReference>
<dbReference type="InterPro" id="IPR036705">
    <property type="entry name" value="Ribosyl_crysJ1_sf"/>
</dbReference>
<dbReference type="Gene3D" id="1.10.4080.10">
    <property type="entry name" value="ADP-ribosylation/Crystallin J1"/>
    <property type="match status" value="1"/>
</dbReference>
<comment type="caution">
    <text evidence="4">The sequence shown here is derived from an EMBL/GenBank/DDBJ whole genome shotgun (WGS) entry which is preliminary data.</text>
</comment>
<feature type="binding site" evidence="2">
    <location>
        <position position="316"/>
    </location>
    <ligand>
        <name>Mg(2+)</name>
        <dbReference type="ChEBI" id="CHEBI:18420"/>
        <label>1</label>
    </ligand>
</feature>
<feature type="compositionally biased region" description="Basic and acidic residues" evidence="3">
    <location>
        <begin position="786"/>
        <end position="797"/>
    </location>
</feature>
<feature type="compositionally biased region" description="Polar residues" evidence="3">
    <location>
        <begin position="969"/>
        <end position="983"/>
    </location>
</feature>
<dbReference type="SUPFAM" id="SSF101478">
    <property type="entry name" value="ADP-ribosylglycohydrolase"/>
    <property type="match status" value="1"/>
</dbReference>
<name>A0A401RYI1_CHIPU</name>
<dbReference type="Pfam" id="PF03747">
    <property type="entry name" value="ADP_ribosyl_GH"/>
    <property type="match status" value="1"/>
</dbReference>
<dbReference type="PANTHER" id="PTHR16222:SF23">
    <property type="entry name" value="INACTIVE ADP-RIBOSYLTRANSFERASE ARH2"/>
    <property type="match status" value="1"/>
</dbReference>
<feature type="binding site" evidence="2">
    <location>
        <position position="70"/>
    </location>
    <ligand>
        <name>Mg(2+)</name>
        <dbReference type="ChEBI" id="CHEBI:18420"/>
        <label>1</label>
    </ligand>
</feature>
<reference evidence="4 5" key="1">
    <citation type="journal article" date="2018" name="Nat. Ecol. Evol.">
        <title>Shark genomes provide insights into elasmobranch evolution and the origin of vertebrates.</title>
        <authorList>
            <person name="Hara Y"/>
            <person name="Yamaguchi K"/>
            <person name="Onimaru K"/>
            <person name="Kadota M"/>
            <person name="Koyanagi M"/>
            <person name="Keeley SD"/>
            <person name="Tatsumi K"/>
            <person name="Tanaka K"/>
            <person name="Motone F"/>
            <person name="Kageyama Y"/>
            <person name="Nozu R"/>
            <person name="Adachi N"/>
            <person name="Nishimura O"/>
            <person name="Nakagawa R"/>
            <person name="Tanegashima C"/>
            <person name="Kiyatake I"/>
            <person name="Matsumoto R"/>
            <person name="Murakumo K"/>
            <person name="Nishida K"/>
            <person name="Terakita A"/>
            <person name="Kuratani S"/>
            <person name="Sato K"/>
            <person name="Hyodo S Kuraku.S."/>
        </authorList>
    </citation>
    <scope>NUCLEOTIDE SEQUENCE [LARGE SCALE GENOMIC DNA]</scope>
</reference>
<dbReference type="STRING" id="137246.A0A401RYI1"/>
<evidence type="ECO:0000256" key="3">
    <source>
        <dbReference type="SAM" id="MobiDB-lite"/>
    </source>
</evidence>
<dbReference type="EMBL" id="BEZZ01000024">
    <property type="protein sequence ID" value="GCC23211.1"/>
    <property type="molecule type" value="Genomic_DNA"/>
</dbReference>
<evidence type="ECO:0000256" key="2">
    <source>
        <dbReference type="PIRSR" id="PIRSR605502-1"/>
    </source>
</evidence>
<dbReference type="AlphaFoldDB" id="A0A401RYI1"/>
<dbReference type="GO" id="GO:0046872">
    <property type="term" value="F:metal ion binding"/>
    <property type="evidence" value="ECO:0007669"/>
    <property type="project" value="UniProtKB-KW"/>
</dbReference>
<feature type="region of interest" description="Disordered" evidence="3">
    <location>
        <begin position="778"/>
        <end position="805"/>
    </location>
</feature>
<accession>A0A401RYI1</accession>
<dbReference type="OrthoDB" id="10250509at2759"/>
<keyword evidence="2" id="KW-0479">Metal-binding</keyword>
<protein>
    <submittedName>
        <fullName evidence="4">Uncharacterized protein</fullName>
    </submittedName>
</protein>
<dbReference type="InterPro" id="IPR005502">
    <property type="entry name" value="Ribosyl_crysJ1"/>
</dbReference>
<feature type="region of interest" description="Disordered" evidence="3">
    <location>
        <begin position="962"/>
        <end position="983"/>
    </location>
</feature>
<dbReference type="PANTHER" id="PTHR16222">
    <property type="entry name" value="ADP-RIBOSYLGLYCOHYDROLASE"/>
    <property type="match status" value="1"/>
</dbReference>
<gene>
    <name evidence="4" type="ORF">chiPu_0001605</name>
</gene>
<keyword evidence="2" id="KW-0460">Magnesium</keyword>
<keyword evidence="5" id="KW-1185">Reference proteome</keyword>
<dbReference type="OMA" id="YDIEEQN"/>
<sequence>LTGIRETVEEPETMERYEAAMVLGALGNAIGYYNVCNECNKPGQKLTESDLSREIYTMISKSVQWQAPFDTLMHIATAEALTSDRGSVQELCSQAAKRYLITLHRYQKCHPKIIFDGAQVQTNNYAFKGYTPFSRKEPKFGAAARTMCIGMCYSKAEQLNDLLQASIECGRMTHSYPAGFLGAFCTALFISYAVQGKPIVQWGRKMMEVMPIAEQYCETKMKHFSDYRENWFSFETRWQFYLQLRKIEKDGSDNAVFPRNYDIEEQNKLYRRWRSESSGMSKGVETTLIAYDALLFAGSDWRKLCYSAMFHWGESDATGAIAGSLYGILYGFDNVPVSLYQNLEFRSHLEQLGRLLYQVATADKIVCVNADHRQGNKSLDVRPIARVFVNKRRSEEINNLINYIAQLEKVKNTNTKDSIHLMNELVTAHVTSKAKASKTEEKLRPTKFQLLQSRFTKVGFQSKLEKLQPPEPKEVTLLEQSNSAADPQSIVAKVSRVDKGDTNVIEVRSSTDLTVKEKFELADNKMEAGVFERPTAESNIETLCPATAQTHDTISKFPTIDKRDTNFTEIQTFGLKVQQKYELPDGKAKVSTLRQSDAEHSTTALCPNTLHPVVMQTLHTKKLNTCSNATKKTELHVQHDSHIKNKEVILNKPVVQMVTEVLDSSTQFQTDDKTKDKSTKSLRTGSDVNERYVQNVNLAEDINHIFPLGEAVTNSSLCISKISPSETTNIHETNSSIPKYNPLGDSKKSNITNLPYIITNAGLCCPIPCTEVSSSMKKCSKGNLTETRRENPKETRKLPSTSSELLSDTCKMQALKKNSKKSEPVFTTEIVTLPYNETHQAKQYEDQNKHTSNLSNGMNFAVKQHSLMLKEEPPQILQENAEKPISQMKTIKPFINLCQKETQEEIIQKSSSKILMLPDNETQELKEEDAQNNHYLNNSGDFVNTTNPLQTVLQEQPQQIQKGNAEKIASSQTRSSQSFTDSCKNQILKRIPQRSGSAIVTKTQILPENKSKDKKQGDNQHKYIPYKFSDSINSAVQLSVVQEEQPQETLKEVAETKISQMEGSKSFTDSNEKQELKEVQQKQQSVITAEILTLSPNELHEIKDDYQHKDIHNQPRISIHVAKQGVSEEYLPTVEQATKTESTFSAQNNCPGNIAYNKGKPWKYKAYSYADPSVVSKYKRRVFVRAADAIQFSSLQTSLDFP</sequence>
<comment type="cofactor">
    <cofactor evidence="2">
        <name>Mg(2+)</name>
        <dbReference type="ChEBI" id="CHEBI:18420"/>
    </cofactor>
    <text evidence="2">Binds 2 magnesium ions per subunit.</text>
</comment>
<comment type="similarity">
    <text evidence="1">Belongs to the ADP-ribosylglycohydrolase family.</text>
</comment>
<dbReference type="InterPro" id="IPR050792">
    <property type="entry name" value="ADP-ribosylglycohydrolase"/>
</dbReference>
<evidence type="ECO:0000313" key="5">
    <source>
        <dbReference type="Proteomes" id="UP000287033"/>
    </source>
</evidence>
<proteinExistence type="inferred from homology"/>
<feature type="non-terminal residue" evidence="4">
    <location>
        <position position="1"/>
    </location>
</feature>
<organism evidence="4 5">
    <name type="scientific">Chiloscyllium punctatum</name>
    <name type="common">Brownbanded bambooshark</name>
    <name type="synonym">Hemiscyllium punctatum</name>
    <dbReference type="NCBI Taxonomy" id="137246"/>
    <lineage>
        <taxon>Eukaryota</taxon>
        <taxon>Metazoa</taxon>
        <taxon>Chordata</taxon>
        <taxon>Craniata</taxon>
        <taxon>Vertebrata</taxon>
        <taxon>Chondrichthyes</taxon>
        <taxon>Elasmobranchii</taxon>
        <taxon>Galeomorphii</taxon>
        <taxon>Galeoidea</taxon>
        <taxon>Orectolobiformes</taxon>
        <taxon>Hemiscylliidae</taxon>
        <taxon>Chiloscyllium</taxon>
    </lineage>
</organism>